<keyword evidence="2" id="KW-0812">Transmembrane</keyword>
<keyword evidence="4" id="KW-1185">Reference proteome</keyword>
<proteinExistence type="predicted"/>
<feature type="region of interest" description="Disordered" evidence="1">
    <location>
        <begin position="41"/>
        <end position="140"/>
    </location>
</feature>
<evidence type="ECO:0000313" key="4">
    <source>
        <dbReference type="Proteomes" id="UP001146351"/>
    </source>
</evidence>
<dbReference type="AlphaFoldDB" id="A0A9W9HZ29"/>
<evidence type="ECO:0000313" key="3">
    <source>
        <dbReference type="EMBL" id="KAJ5161618.1"/>
    </source>
</evidence>
<dbReference type="OrthoDB" id="4362480at2759"/>
<reference evidence="3" key="2">
    <citation type="journal article" date="2023" name="IMA Fungus">
        <title>Comparative genomic study of the Penicillium genus elucidates a diverse pangenome and 15 lateral gene transfer events.</title>
        <authorList>
            <person name="Petersen C."/>
            <person name="Sorensen T."/>
            <person name="Nielsen M.R."/>
            <person name="Sondergaard T.E."/>
            <person name="Sorensen J.L."/>
            <person name="Fitzpatrick D.A."/>
            <person name="Frisvad J.C."/>
            <person name="Nielsen K.L."/>
        </authorList>
    </citation>
    <scope>NUCLEOTIDE SEQUENCE</scope>
    <source>
        <strain evidence="3">IBT 21917</strain>
    </source>
</reference>
<gene>
    <name evidence="3" type="ORF">N7492_007010</name>
</gene>
<comment type="caution">
    <text evidence="3">The sequence shown here is derived from an EMBL/GenBank/DDBJ whole genome shotgun (WGS) entry which is preliminary data.</text>
</comment>
<feature type="transmembrane region" description="Helical" evidence="2">
    <location>
        <begin position="12"/>
        <end position="35"/>
    </location>
</feature>
<dbReference type="Proteomes" id="UP001146351">
    <property type="component" value="Unassembled WGS sequence"/>
</dbReference>
<evidence type="ECO:0000256" key="1">
    <source>
        <dbReference type="SAM" id="MobiDB-lite"/>
    </source>
</evidence>
<evidence type="ECO:0000256" key="2">
    <source>
        <dbReference type="SAM" id="Phobius"/>
    </source>
</evidence>
<protein>
    <submittedName>
        <fullName evidence="3">Uncharacterized protein</fullName>
    </submittedName>
</protein>
<organism evidence="3 4">
    <name type="scientific">Penicillium capsulatum</name>
    <dbReference type="NCBI Taxonomy" id="69766"/>
    <lineage>
        <taxon>Eukaryota</taxon>
        <taxon>Fungi</taxon>
        <taxon>Dikarya</taxon>
        <taxon>Ascomycota</taxon>
        <taxon>Pezizomycotina</taxon>
        <taxon>Eurotiomycetes</taxon>
        <taxon>Eurotiomycetidae</taxon>
        <taxon>Eurotiales</taxon>
        <taxon>Aspergillaceae</taxon>
        <taxon>Penicillium</taxon>
    </lineage>
</organism>
<feature type="compositionally biased region" description="Low complexity" evidence="1">
    <location>
        <begin position="94"/>
        <end position="122"/>
    </location>
</feature>
<keyword evidence="2" id="KW-0472">Membrane</keyword>
<dbReference type="EMBL" id="JAPQKO010000005">
    <property type="protein sequence ID" value="KAJ5161618.1"/>
    <property type="molecule type" value="Genomic_DNA"/>
</dbReference>
<name>A0A9W9HZ29_9EURO</name>
<accession>A0A9W9HZ29</accession>
<sequence>MIIAGHAISPWKLYCSLSVLSAIGLCLFLAIHHILRHCQHQPTPWSQSSDMEKAKSTNESPPGATACDVLKPLSSNGTFPSSGAVAARAREQMASVANSSNSTSQTTQAGSPSPASSNATAAVQKRSETVQQLREEDADGVRTWQRLIVEYN</sequence>
<keyword evidence="2" id="KW-1133">Transmembrane helix</keyword>
<reference evidence="3" key="1">
    <citation type="submission" date="2022-11" db="EMBL/GenBank/DDBJ databases">
        <authorList>
            <person name="Petersen C."/>
        </authorList>
    </citation>
    <scope>NUCLEOTIDE SEQUENCE</scope>
    <source>
        <strain evidence="3">IBT 21917</strain>
    </source>
</reference>